<feature type="region of interest" description="Disordered" evidence="1">
    <location>
        <begin position="117"/>
        <end position="154"/>
    </location>
</feature>
<gene>
    <name evidence="3" type="ORF">ADEAN_000847000</name>
</gene>
<organism evidence="3 4">
    <name type="scientific">Angomonas deanei</name>
    <dbReference type="NCBI Taxonomy" id="59799"/>
    <lineage>
        <taxon>Eukaryota</taxon>
        <taxon>Discoba</taxon>
        <taxon>Euglenozoa</taxon>
        <taxon>Kinetoplastea</taxon>
        <taxon>Metakinetoplastina</taxon>
        <taxon>Trypanosomatida</taxon>
        <taxon>Trypanosomatidae</taxon>
        <taxon>Strigomonadinae</taxon>
        <taxon>Angomonas</taxon>
    </lineage>
</organism>
<reference evidence="3 4" key="1">
    <citation type="submission" date="2020-08" db="EMBL/GenBank/DDBJ databases">
        <authorList>
            <person name="Newling K."/>
            <person name="Davey J."/>
            <person name="Forrester S."/>
        </authorList>
    </citation>
    <scope>NUCLEOTIDE SEQUENCE [LARGE SCALE GENOMIC DNA]</scope>
    <source>
        <strain evidence="4">Crithidia deanei Carvalho (ATCC PRA-265)</strain>
    </source>
</reference>
<keyword evidence="2" id="KW-0812">Transmembrane</keyword>
<sequence>MEGETHEPTQSIAPECPESLRLFAVQLTDGGQPLCLTPETKLSEVTAHTDVLRLGDEADSPVVLLYADEESMGDDAFGIALLVMCAVSLVCMLVACLTPICAECCAAQKEKKEAKKRKKQEQQIQQQQQNQSPQQYYNYAGGQPQQQPIPYGAPPPAGPVYYPPAAEPIYGQPVYGQPVQYANAPAAYGVSYNYQTNHANYVNAQYGNTTPPAPNLLPAPI</sequence>
<dbReference type="Proteomes" id="UP000515908">
    <property type="component" value="Chromosome 19"/>
</dbReference>
<keyword evidence="2" id="KW-1133">Transmembrane helix</keyword>
<evidence type="ECO:0000256" key="1">
    <source>
        <dbReference type="SAM" id="MobiDB-lite"/>
    </source>
</evidence>
<feature type="compositionally biased region" description="Low complexity" evidence="1">
    <location>
        <begin position="122"/>
        <end position="150"/>
    </location>
</feature>
<keyword evidence="2" id="KW-0472">Membrane</keyword>
<dbReference type="AlphaFoldDB" id="A0A7G2CM86"/>
<keyword evidence="4" id="KW-1185">Reference proteome</keyword>
<protein>
    <submittedName>
        <fullName evidence="3">Uncharacterized protein</fullName>
    </submittedName>
</protein>
<proteinExistence type="predicted"/>
<dbReference type="EMBL" id="LR877163">
    <property type="protein sequence ID" value="CAD2220946.1"/>
    <property type="molecule type" value="Genomic_DNA"/>
</dbReference>
<evidence type="ECO:0000313" key="4">
    <source>
        <dbReference type="Proteomes" id="UP000515908"/>
    </source>
</evidence>
<name>A0A7G2CM86_9TRYP</name>
<evidence type="ECO:0000313" key="3">
    <source>
        <dbReference type="EMBL" id="CAD2220946.1"/>
    </source>
</evidence>
<accession>A0A7G2CM86</accession>
<evidence type="ECO:0000256" key="2">
    <source>
        <dbReference type="SAM" id="Phobius"/>
    </source>
</evidence>
<dbReference type="VEuPathDB" id="TriTrypDB:ADEAN_000847000"/>
<feature type="transmembrane region" description="Helical" evidence="2">
    <location>
        <begin position="76"/>
        <end position="102"/>
    </location>
</feature>